<gene>
    <name evidence="7" type="ORF">FE782_18675</name>
</gene>
<sequence>MPKVSDAYKEKKRADILRHALACFGEKGFQSATIDEIALRCGMSKGAIYGYFASKEEMYIRLMESGTEEMFRMLRDDFAGLPAVHKLRTLIRHYRNQELTSEWVGAGRVHMEFWIHSARNEDVKRVMVDRYERFVALVEEIVEEGKREGVFGDVHAREMSELFWAMADGIFLRITVLDRQELYEKLWDDAEEMFLRTLSRNGDGAAL</sequence>
<dbReference type="InterPro" id="IPR001647">
    <property type="entry name" value="HTH_TetR"/>
</dbReference>
<evidence type="ECO:0000259" key="6">
    <source>
        <dbReference type="PROSITE" id="PS50977"/>
    </source>
</evidence>
<dbReference type="InterPro" id="IPR039538">
    <property type="entry name" value="BetI_C"/>
</dbReference>
<evidence type="ECO:0000313" key="7">
    <source>
        <dbReference type="EMBL" id="TLS50727.1"/>
    </source>
</evidence>
<dbReference type="Pfam" id="PF00440">
    <property type="entry name" value="TetR_N"/>
    <property type="match status" value="1"/>
</dbReference>
<keyword evidence="2" id="KW-0805">Transcription regulation</keyword>
<dbReference type="PROSITE" id="PS50977">
    <property type="entry name" value="HTH_TETR_2"/>
    <property type="match status" value="1"/>
</dbReference>
<dbReference type="SUPFAM" id="SSF46689">
    <property type="entry name" value="Homeodomain-like"/>
    <property type="match status" value="1"/>
</dbReference>
<dbReference type="SUPFAM" id="SSF48498">
    <property type="entry name" value="Tetracyclin repressor-like, C-terminal domain"/>
    <property type="match status" value="1"/>
</dbReference>
<reference evidence="7 8" key="1">
    <citation type="submission" date="2019-05" db="EMBL/GenBank/DDBJ databases">
        <authorList>
            <person name="Narsing Rao M.P."/>
            <person name="Li W.J."/>
        </authorList>
    </citation>
    <scope>NUCLEOTIDE SEQUENCE [LARGE SCALE GENOMIC DNA]</scope>
    <source>
        <strain evidence="7 8">SYSU_K30003</strain>
    </source>
</reference>
<dbReference type="InterPro" id="IPR036271">
    <property type="entry name" value="Tet_transcr_reg_TetR-rel_C_sf"/>
</dbReference>
<dbReference type="GO" id="GO:0000976">
    <property type="term" value="F:transcription cis-regulatory region binding"/>
    <property type="evidence" value="ECO:0007669"/>
    <property type="project" value="TreeGrafter"/>
</dbReference>
<dbReference type="Pfam" id="PF13977">
    <property type="entry name" value="TetR_C_6"/>
    <property type="match status" value="1"/>
</dbReference>
<dbReference type="Gene3D" id="1.10.10.60">
    <property type="entry name" value="Homeodomain-like"/>
    <property type="match status" value="1"/>
</dbReference>
<evidence type="ECO:0000256" key="2">
    <source>
        <dbReference type="ARBA" id="ARBA00023015"/>
    </source>
</evidence>
<dbReference type="Gene3D" id="1.10.357.10">
    <property type="entry name" value="Tetracycline Repressor, domain 2"/>
    <property type="match status" value="1"/>
</dbReference>
<dbReference type="OrthoDB" id="9814703at2"/>
<feature type="DNA-binding region" description="H-T-H motif" evidence="5">
    <location>
        <begin position="33"/>
        <end position="52"/>
    </location>
</feature>
<evidence type="ECO:0000256" key="1">
    <source>
        <dbReference type="ARBA" id="ARBA00022491"/>
    </source>
</evidence>
<evidence type="ECO:0000256" key="3">
    <source>
        <dbReference type="ARBA" id="ARBA00023125"/>
    </source>
</evidence>
<accession>A0A5R9G300</accession>
<keyword evidence="4" id="KW-0804">Transcription</keyword>
<evidence type="ECO:0000313" key="8">
    <source>
        <dbReference type="Proteomes" id="UP000309676"/>
    </source>
</evidence>
<dbReference type="RefSeq" id="WP_138195760.1">
    <property type="nucleotide sequence ID" value="NZ_VCIW01000013.1"/>
</dbReference>
<dbReference type="PRINTS" id="PR00455">
    <property type="entry name" value="HTHTETR"/>
</dbReference>
<feature type="domain" description="HTH tetR-type" evidence="6">
    <location>
        <begin position="10"/>
        <end position="70"/>
    </location>
</feature>
<dbReference type="Proteomes" id="UP000309676">
    <property type="component" value="Unassembled WGS sequence"/>
</dbReference>
<dbReference type="InterPro" id="IPR009057">
    <property type="entry name" value="Homeodomain-like_sf"/>
</dbReference>
<keyword evidence="1" id="KW-0678">Repressor</keyword>
<dbReference type="PANTHER" id="PTHR30055:SF241">
    <property type="entry name" value="TRANSCRIPTIONAL REGULATORY PROTEIN"/>
    <property type="match status" value="1"/>
</dbReference>
<dbReference type="PANTHER" id="PTHR30055">
    <property type="entry name" value="HTH-TYPE TRANSCRIPTIONAL REGULATOR RUTR"/>
    <property type="match status" value="1"/>
</dbReference>
<name>A0A5R9G300_9BACL</name>
<evidence type="ECO:0000256" key="5">
    <source>
        <dbReference type="PROSITE-ProRule" id="PRU00335"/>
    </source>
</evidence>
<dbReference type="GO" id="GO:0003700">
    <property type="term" value="F:DNA-binding transcription factor activity"/>
    <property type="evidence" value="ECO:0007669"/>
    <property type="project" value="TreeGrafter"/>
</dbReference>
<dbReference type="InterPro" id="IPR050109">
    <property type="entry name" value="HTH-type_TetR-like_transc_reg"/>
</dbReference>
<evidence type="ECO:0000256" key="4">
    <source>
        <dbReference type="ARBA" id="ARBA00023163"/>
    </source>
</evidence>
<dbReference type="EMBL" id="VCIW01000013">
    <property type="protein sequence ID" value="TLS50727.1"/>
    <property type="molecule type" value="Genomic_DNA"/>
</dbReference>
<proteinExistence type="predicted"/>
<keyword evidence="3 5" id="KW-0238">DNA-binding</keyword>
<comment type="caution">
    <text evidence="7">The sequence shown here is derived from an EMBL/GenBank/DDBJ whole genome shotgun (WGS) entry which is preliminary data.</text>
</comment>
<protein>
    <submittedName>
        <fullName evidence="7">TetR/AcrR family transcriptional regulator</fullName>
    </submittedName>
</protein>
<keyword evidence="8" id="KW-1185">Reference proteome</keyword>
<organism evidence="7 8">
    <name type="scientific">Paenibacillus antri</name>
    <dbReference type="NCBI Taxonomy" id="2582848"/>
    <lineage>
        <taxon>Bacteria</taxon>
        <taxon>Bacillati</taxon>
        <taxon>Bacillota</taxon>
        <taxon>Bacilli</taxon>
        <taxon>Bacillales</taxon>
        <taxon>Paenibacillaceae</taxon>
        <taxon>Paenibacillus</taxon>
    </lineage>
</organism>
<dbReference type="AlphaFoldDB" id="A0A5R9G300"/>